<accession>A0A9E7F0A3</accession>
<organism evidence="1 2">
    <name type="scientific">Musa troglodytarum</name>
    <name type="common">fe'i banana</name>
    <dbReference type="NCBI Taxonomy" id="320322"/>
    <lineage>
        <taxon>Eukaryota</taxon>
        <taxon>Viridiplantae</taxon>
        <taxon>Streptophyta</taxon>
        <taxon>Embryophyta</taxon>
        <taxon>Tracheophyta</taxon>
        <taxon>Spermatophyta</taxon>
        <taxon>Magnoliopsida</taxon>
        <taxon>Liliopsida</taxon>
        <taxon>Zingiberales</taxon>
        <taxon>Musaceae</taxon>
        <taxon>Musa</taxon>
    </lineage>
</organism>
<sequence>MTATASHRRKSYGCRHLRPRMRWLISLYVVVYLTREPSEKSLGIPLQCWKWKKKRGLRMRYMNFTRCLSLTTCQRRPRLQQRQRSRHQSRRHRWWRLRPKALTLGVLLSIAWEAMEEDLLSTSYWESSEYVPLPRNSPWILQSLSLRTLPHIHLLLVLSG</sequence>
<dbReference type="AlphaFoldDB" id="A0A9E7F0A3"/>
<proteinExistence type="predicted"/>
<protein>
    <submittedName>
        <fullName evidence="1">Uncharacterized protein</fullName>
    </submittedName>
</protein>
<reference evidence="1" key="1">
    <citation type="submission" date="2022-05" db="EMBL/GenBank/DDBJ databases">
        <title>The Musa troglodytarum L. genome provides insights into the mechanism of non-climacteric behaviour and enrichment of carotenoids.</title>
        <authorList>
            <person name="Wang J."/>
        </authorList>
    </citation>
    <scope>NUCLEOTIDE SEQUENCE</scope>
    <source>
        <tissue evidence="1">Leaf</tissue>
    </source>
</reference>
<dbReference type="EMBL" id="CP097504">
    <property type="protein sequence ID" value="URD87370.1"/>
    <property type="molecule type" value="Genomic_DNA"/>
</dbReference>
<evidence type="ECO:0000313" key="1">
    <source>
        <dbReference type="EMBL" id="URD87370.1"/>
    </source>
</evidence>
<name>A0A9E7F0A3_9LILI</name>
<evidence type="ECO:0000313" key="2">
    <source>
        <dbReference type="Proteomes" id="UP001055439"/>
    </source>
</evidence>
<gene>
    <name evidence="1" type="ORF">MUK42_28193</name>
</gene>
<dbReference type="Proteomes" id="UP001055439">
    <property type="component" value="Chromosome 2"/>
</dbReference>
<dbReference type="OrthoDB" id="774757at2759"/>
<keyword evidence="2" id="KW-1185">Reference proteome</keyword>